<dbReference type="GO" id="GO:0004674">
    <property type="term" value="F:protein serine/threonine kinase activity"/>
    <property type="evidence" value="ECO:0007669"/>
    <property type="project" value="TreeGrafter"/>
</dbReference>
<feature type="region of interest" description="Disordered" evidence="1">
    <location>
        <begin position="1"/>
        <end position="26"/>
    </location>
</feature>
<dbReference type="EMBL" id="CAADGH010000140">
    <property type="protein sequence ID" value="VFK77447.1"/>
    <property type="molecule type" value="Genomic_DNA"/>
</dbReference>
<evidence type="ECO:0000256" key="1">
    <source>
        <dbReference type="SAM" id="MobiDB-lite"/>
    </source>
</evidence>
<evidence type="ECO:0008006" key="5">
    <source>
        <dbReference type="Google" id="ProtNLM"/>
    </source>
</evidence>
<name>A0A450XT44_9GAMM</name>
<dbReference type="EMBL" id="CAADFQ010000140">
    <property type="protein sequence ID" value="VFK35727.1"/>
    <property type="molecule type" value="Genomic_DNA"/>
</dbReference>
<dbReference type="SUPFAM" id="SSF53300">
    <property type="entry name" value="vWA-like"/>
    <property type="match status" value="1"/>
</dbReference>
<evidence type="ECO:0000313" key="3">
    <source>
        <dbReference type="EMBL" id="VFK35727.1"/>
    </source>
</evidence>
<accession>A0A450XT44</accession>
<evidence type="ECO:0000313" key="2">
    <source>
        <dbReference type="EMBL" id="VFK32445.1"/>
    </source>
</evidence>
<gene>
    <name evidence="2" type="ORF">BECKMB1821G_GA0114241_11124</name>
    <name evidence="4" type="ORF">BECKMB1821H_GA0114242_11404</name>
    <name evidence="3" type="ORF">BECKMB1821I_GA0114274_11404</name>
</gene>
<dbReference type="EMBL" id="CAADFO010000112">
    <property type="protein sequence ID" value="VFK32445.1"/>
    <property type="molecule type" value="Genomic_DNA"/>
</dbReference>
<dbReference type="InterPro" id="IPR036465">
    <property type="entry name" value="vWFA_dom_sf"/>
</dbReference>
<sequence>MPDITLRRPKLPTGKNPSDLSKDMSASLSSRVSLDDVLKKYPAKTSRIIGLSDATGSMSGLWSKTRDQLTEMITRIAQLGECELRWVAYRDYGDGNGLIESSHWEKKPEPLLRFIQSIHCYGGQDWEEAVEKALAFAADDDLATCVLLIGDAPPHSERDYRQQAERLGQINRPVFSFVVGGDPDTFRVFSEISQLSGGTCCHLEKVDDLLDVVVITAAHDMGGDALVLAYTQKYAKQLSSSGKSYSSKLLMLKGE</sequence>
<dbReference type="PANTHER" id="PTHR47763:SF1">
    <property type="entry name" value="DUF659 DOMAIN-CONTAINING PROTEIN"/>
    <property type="match status" value="1"/>
</dbReference>
<dbReference type="InterPro" id="IPR052969">
    <property type="entry name" value="Thr-specific_kinase-like"/>
</dbReference>
<protein>
    <recommendedName>
        <fullName evidence="5">von Willebrand factor type A domain-containing protein</fullName>
    </recommendedName>
</protein>
<dbReference type="Gene3D" id="3.40.50.410">
    <property type="entry name" value="von Willebrand factor, type A domain"/>
    <property type="match status" value="1"/>
</dbReference>
<dbReference type="PANTHER" id="PTHR47763">
    <property type="entry name" value="ALPHA-PROTEIN KINASE VWKA"/>
    <property type="match status" value="1"/>
</dbReference>
<evidence type="ECO:0000313" key="4">
    <source>
        <dbReference type="EMBL" id="VFK77447.1"/>
    </source>
</evidence>
<dbReference type="GO" id="GO:0005737">
    <property type="term" value="C:cytoplasm"/>
    <property type="evidence" value="ECO:0007669"/>
    <property type="project" value="TreeGrafter"/>
</dbReference>
<reference evidence="2" key="1">
    <citation type="submission" date="2019-02" db="EMBL/GenBank/DDBJ databases">
        <authorList>
            <person name="Gruber-Vodicka R. H."/>
            <person name="Seah K. B. B."/>
        </authorList>
    </citation>
    <scope>NUCLEOTIDE SEQUENCE</scope>
    <source>
        <strain evidence="2">BECK_BZ197</strain>
        <strain evidence="4">BECK_BZ198</strain>
        <strain evidence="3">BECK_BZ199</strain>
    </source>
</reference>
<proteinExistence type="predicted"/>
<dbReference type="AlphaFoldDB" id="A0A450XT44"/>
<organism evidence="2">
    <name type="scientific">Candidatus Kentrum sp. MB</name>
    <dbReference type="NCBI Taxonomy" id="2138164"/>
    <lineage>
        <taxon>Bacteria</taxon>
        <taxon>Pseudomonadati</taxon>
        <taxon>Pseudomonadota</taxon>
        <taxon>Gammaproteobacteria</taxon>
        <taxon>Candidatus Kentrum</taxon>
    </lineage>
</organism>